<feature type="compositionally biased region" description="Acidic residues" evidence="3">
    <location>
        <begin position="110"/>
        <end position="119"/>
    </location>
</feature>
<keyword evidence="2" id="KW-0539">Nucleus</keyword>
<organism evidence="4 5">
    <name type="scientific">Candida orthopsilosis (strain 90-125)</name>
    <name type="common">Yeast</name>
    <dbReference type="NCBI Taxonomy" id="1136231"/>
    <lineage>
        <taxon>Eukaryota</taxon>
        <taxon>Fungi</taxon>
        <taxon>Dikarya</taxon>
        <taxon>Ascomycota</taxon>
        <taxon>Saccharomycotina</taxon>
        <taxon>Pichiomycetes</taxon>
        <taxon>Debaryomycetaceae</taxon>
        <taxon>Candida/Lodderomyces clade</taxon>
        <taxon>Candida</taxon>
    </lineage>
</organism>
<evidence type="ECO:0000256" key="3">
    <source>
        <dbReference type="SAM" id="MobiDB-lite"/>
    </source>
</evidence>
<evidence type="ECO:0000256" key="2">
    <source>
        <dbReference type="RuleBase" id="RU367162"/>
    </source>
</evidence>
<dbReference type="KEGG" id="cot:CORT_0G00550"/>
<dbReference type="eggNOG" id="KOG4102">
    <property type="taxonomic scope" value="Eukaryota"/>
</dbReference>
<comment type="subcellular location">
    <subcellularLocation>
        <location evidence="2">Nucleus</location>
    </subcellularLocation>
</comment>
<dbReference type="OrthoDB" id="307488at2759"/>
<evidence type="ECO:0000313" key="4">
    <source>
        <dbReference type="EMBL" id="CCG24745.1"/>
    </source>
</evidence>
<feature type="compositionally biased region" description="Polar residues" evidence="3">
    <location>
        <begin position="1"/>
        <end position="22"/>
    </location>
</feature>
<feature type="region of interest" description="Disordered" evidence="3">
    <location>
        <begin position="89"/>
        <end position="158"/>
    </location>
</feature>
<dbReference type="HOGENOM" id="CLU_098333_3_0_1"/>
<dbReference type="Pfam" id="PF07491">
    <property type="entry name" value="PPI_Ypi1"/>
    <property type="match status" value="1"/>
</dbReference>
<dbReference type="PANTHER" id="PTHR20835:SF0">
    <property type="entry name" value="E3 UBIQUITIN-PROTEIN LIGASE PPP1R11"/>
    <property type="match status" value="1"/>
</dbReference>
<dbReference type="AlphaFoldDB" id="H8X9S9"/>
<name>H8X9S9_CANO9</name>
<protein>
    <recommendedName>
        <fullName evidence="2">Type 1 phosphatases regulator</fullName>
    </recommendedName>
</protein>
<feature type="region of interest" description="Disordered" evidence="3">
    <location>
        <begin position="1"/>
        <end position="77"/>
    </location>
</feature>
<gene>
    <name evidence="4" type="ORF">CORT_0G00550</name>
</gene>
<dbReference type="PANTHER" id="PTHR20835">
    <property type="entry name" value="E3 UBIQUITIN-PROTEIN LIGASE PPP1R11-RELATED"/>
    <property type="match status" value="1"/>
</dbReference>
<sequence>MSNQPQSGIASRTQVIEPSNNVLRLRPTEEQQSQQQDDAPSSVLKKTKSKSKQKKPKVRWTQDVVDNEHMNKKKTKICCIFHPQRSFDEEEAHEHDHGGHGCPSSSSDSSSDESDASDGESERGANGGEKSKNGAGNVNAYEYQPKYENQSKLPSDPS</sequence>
<feature type="compositionally biased region" description="Basic residues" evidence="3">
    <location>
        <begin position="45"/>
        <end position="58"/>
    </location>
</feature>
<keyword evidence="5" id="KW-1185">Reference proteome</keyword>
<dbReference type="EMBL" id="HE681725">
    <property type="protein sequence ID" value="CCG24745.1"/>
    <property type="molecule type" value="Genomic_DNA"/>
</dbReference>
<feature type="compositionally biased region" description="Low complexity" evidence="3">
    <location>
        <begin position="31"/>
        <end position="44"/>
    </location>
</feature>
<comment type="function">
    <text evidence="2">Regulator of type 1 phosphatases which maintains protein phosphatase activity under strict control.</text>
</comment>
<reference evidence="4 5" key="1">
    <citation type="journal article" date="2012" name="PLoS ONE">
        <title>Sequence and analysis of the genome of the pathogenic yeast Candida orthopsilosis.</title>
        <authorList>
            <person name="Riccombeni A."/>
            <person name="Vidanes G."/>
            <person name="Proux-Wera E."/>
            <person name="Wolfe K.H."/>
            <person name="Butler G."/>
        </authorList>
    </citation>
    <scope>NUCLEOTIDE SEQUENCE [LARGE SCALE GENOMIC DNA]</scope>
    <source>
        <strain evidence="4 5">Co 90-125</strain>
    </source>
</reference>
<dbReference type="Proteomes" id="UP000005018">
    <property type="component" value="Chromosome 7"/>
</dbReference>
<accession>H8X9S9</accession>
<evidence type="ECO:0000256" key="1">
    <source>
        <dbReference type="ARBA" id="ARBA00005605"/>
    </source>
</evidence>
<dbReference type="GO" id="GO:0005634">
    <property type="term" value="C:nucleus"/>
    <property type="evidence" value="ECO:0007669"/>
    <property type="project" value="UniProtKB-SubCell"/>
</dbReference>
<dbReference type="InterPro" id="IPR011107">
    <property type="entry name" value="PPI_Ypi1"/>
</dbReference>
<feature type="compositionally biased region" description="Polar residues" evidence="3">
    <location>
        <begin position="147"/>
        <end position="158"/>
    </location>
</feature>
<dbReference type="GeneID" id="14541957"/>
<comment type="similarity">
    <text evidence="1 2">Belongs to the YPI1 family.</text>
</comment>
<dbReference type="GO" id="GO:0004865">
    <property type="term" value="F:protein serine/threonine phosphatase inhibitor activity"/>
    <property type="evidence" value="ECO:0007669"/>
    <property type="project" value="UniProtKB-UniRule"/>
</dbReference>
<evidence type="ECO:0000313" key="5">
    <source>
        <dbReference type="Proteomes" id="UP000005018"/>
    </source>
</evidence>
<dbReference type="GO" id="GO:0008157">
    <property type="term" value="F:protein phosphatase 1 binding"/>
    <property type="evidence" value="ECO:0007669"/>
    <property type="project" value="TreeGrafter"/>
</dbReference>
<dbReference type="RefSeq" id="XP_003870873.1">
    <property type="nucleotide sequence ID" value="XM_003870824.1"/>
</dbReference>
<proteinExistence type="inferred from homology"/>